<dbReference type="EMBL" id="OZ035827">
    <property type="protein sequence ID" value="CAL1607113.1"/>
    <property type="molecule type" value="Genomic_DNA"/>
</dbReference>
<name>A0AAV2M1D8_KNICA</name>
<evidence type="ECO:0000313" key="1">
    <source>
        <dbReference type="EMBL" id="CAL1607113.1"/>
    </source>
</evidence>
<evidence type="ECO:0000313" key="2">
    <source>
        <dbReference type="Proteomes" id="UP001497482"/>
    </source>
</evidence>
<dbReference type="AlphaFoldDB" id="A0AAV2M1D8"/>
<sequence>MHQYSIPVKTGSGSGGFLIDLSCAQAKLSCVRVHVCVTRSRCWSCGHEPDPVPSLKWRLKWRLEKPNAITPRTAAIPCVWPTQRHHRAARACVRPAPAECCAAVMYASFEGYC</sequence>
<proteinExistence type="predicted"/>
<protein>
    <submittedName>
        <fullName evidence="1">Uncharacterized protein</fullName>
    </submittedName>
</protein>
<keyword evidence="2" id="KW-1185">Reference proteome</keyword>
<dbReference type="Proteomes" id="UP001497482">
    <property type="component" value="Chromosome 5"/>
</dbReference>
<gene>
    <name evidence="1" type="ORF">KC01_LOCUS34184</name>
</gene>
<organism evidence="1 2">
    <name type="scientific">Knipowitschia caucasica</name>
    <name type="common">Caucasian dwarf goby</name>
    <name type="synonym">Pomatoschistus caucasicus</name>
    <dbReference type="NCBI Taxonomy" id="637954"/>
    <lineage>
        <taxon>Eukaryota</taxon>
        <taxon>Metazoa</taxon>
        <taxon>Chordata</taxon>
        <taxon>Craniata</taxon>
        <taxon>Vertebrata</taxon>
        <taxon>Euteleostomi</taxon>
        <taxon>Actinopterygii</taxon>
        <taxon>Neopterygii</taxon>
        <taxon>Teleostei</taxon>
        <taxon>Neoteleostei</taxon>
        <taxon>Acanthomorphata</taxon>
        <taxon>Gobiaria</taxon>
        <taxon>Gobiiformes</taxon>
        <taxon>Gobioidei</taxon>
        <taxon>Gobiidae</taxon>
        <taxon>Gobiinae</taxon>
        <taxon>Knipowitschia</taxon>
    </lineage>
</organism>
<accession>A0AAV2M1D8</accession>
<reference evidence="1 2" key="1">
    <citation type="submission" date="2024-04" db="EMBL/GenBank/DDBJ databases">
        <authorList>
            <person name="Waldvogel A.-M."/>
            <person name="Schoenle A."/>
        </authorList>
    </citation>
    <scope>NUCLEOTIDE SEQUENCE [LARGE SCALE GENOMIC DNA]</scope>
</reference>